<dbReference type="Proteomes" id="UP000887567">
    <property type="component" value="Unplaced"/>
</dbReference>
<dbReference type="PROSITE" id="PS50920">
    <property type="entry name" value="SOLCAR"/>
    <property type="match status" value="3"/>
</dbReference>
<evidence type="ECO:0008006" key="12">
    <source>
        <dbReference type="Google" id="ProtNLM"/>
    </source>
</evidence>
<evidence type="ECO:0000256" key="4">
    <source>
        <dbReference type="ARBA" id="ARBA00022692"/>
    </source>
</evidence>
<keyword evidence="7 8" id="KW-0472">Membrane</keyword>
<reference evidence="10" key="1">
    <citation type="submission" date="2022-11" db="UniProtKB">
        <authorList>
            <consortium name="EnsemblMetazoa"/>
        </authorList>
    </citation>
    <scope>IDENTIFICATION</scope>
</reference>
<dbReference type="GO" id="GO:0016020">
    <property type="term" value="C:membrane"/>
    <property type="evidence" value="ECO:0007669"/>
    <property type="project" value="UniProtKB-SubCell"/>
</dbReference>
<name>A0A913X7Q9_EXADI</name>
<dbReference type="OMA" id="MQLQETH"/>
<feature type="repeat" description="Solcar" evidence="8">
    <location>
        <begin position="104"/>
        <end position="195"/>
    </location>
</feature>
<keyword evidence="6" id="KW-1133">Transmembrane helix</keyword>
<dbReference type="GO" id="GO:0055085">
    <property type="term" value="P:transmembrane transport"/>
    <property type="evidence" value="ECO:0007669"/>
    <property type="project" value="InterPro"/>
</dbReference>
<dbReference type="PROSITE" id="PS51257">
    <property type="entry name" value="PROKAR_LIPOPROTEIN"/>
    <property type="match status" value="1"/>
</dbReference>
<keyword evidence="5" id="KW-0677">Repeat</keyword>
<dbReference type="SUPFAM" id="SSF103506">
    <property type="entry name" value="Mitochondrial carrier"/>
    <property type="match status" value="1"/>
</dbReference>
<feature type="repeat" description="Solcar" evidence="8">
    <location>
        <begin position="204"/>
        <end position="288"/>
    </location>
</feature>
<evidence type="ECO:0000256" key="8">
    <source>
        <dbReference type="PROSITE-ProRule" id="PRU00282"/>
    </source>
</evidence>
<dbReference type="RefSeq" id="XP_020900295.1">
    <property type="nucleotide sequence ID" value="XM_021044636.2"/>
</dbReference>
<feature type="repeat" description="Solcar" evidence="8">
    <location>
        <begin position="16"/>
        <end position="96"/>
    </location>
</feature>
<dbReference type="Gene3D" id="1.50.40.10">
    <property type="entry name" value="Mitochondrial carrier domain"/>
    <property type="match status" value="1"/>
</dbReference>
<dbReference type="GeneID" id="110238937"/>
<dbReference type="InterPro" id="IPR023395">
    <property type="entry name" value="MCP_dom_sf"/>
</dbReference>
<dbReference type="InterPro" id="IPR018108">
    <property type="entry name" value="MCP_transmembrane"/>
</dbReference>
<dbReference type="KEGG" id="epa:110238937"/>
<evidence type="ECO:0000313" key="11">
    <source>
        <dbReference type="Proteomes" id="UP000887567"/>
    </source>
</evidence>
<proteinExistence type="inferred from homology"/>
<keyword evidence="3 9" id="KW-0813">Transport</keyword>
<dbReference type="InterPro" id="IPR050391">
    <property type="entry name" value="Mito_Metabolite_Transporter"/>
</dbReference>
<evidence type="ECO:0000256" key="1">
    <source>
        <dbReference type="ARBA" id="ARBA00004141"/>
    </source>
</evidence>
<sequence>MSGASKKDVKVVIKKQRWYLGGIASAMAAACTHPLDLLKVHLQTQQNVTKGLIAMGVHVVKVQGITGLYAGLTASMMRQLTYSTTRYGLYEIWSRMLRKGDEPLPFYQKAIVGGSAGFLGAFVGNPADVINVRMQNDIKLPVEQRRNYKHVFHGLYKSGTQEGVLVWWKGVSMTSTRALLITFAQVACYDQVKQTLLYTGFFQDNMITHFTSSFIAGTIATGVTQPFDVMKTRLMEARPGQYKNAFQCFVYTAKLGPMGFYKGFVPSWIRIAPYTILTWMILEQLRRAFPYE</sequence>
<dbReference type="InterPro" id="IPR002067">
    <property type="entry name" value="MCP"/>
</dbReference>
<organism evidence="10 11">
    <name type="scientific">Exaiptasia diaphana</name>
    <name type="common">Tropical sea anemone</name>
    <name type="synonym">Aiptasia pulchella</name>
    <dbReference type="NCBI Taxonomy" id="2652724"/>
    <lineage>
        <taxon>Eukaryota</taxon>
        <taxon>Metazoa</taxon>
        <taxon>Cnidaria</taxon>
        <taxon>Anthozoa</taxon>
        <taxon>Hexacorallia</taxon>
        <taxon>Actiniaria</taxon>
        <taxon>Aiptasiidae</taxon>
        <taxon>Exaiptasia</taxon>
    </lineage>
</organism>
<evidence type="ECO:0000256" key="6">
    <source>
        <dbReference type="ARBA" id="ARBA00022989"/>
    </source>
</evidence>
<keyword evidence="11" id="KW-1185">Reference proteome</keyword>
<evidence type="ECO:0000256" key="2">
    <source>
        <dbReference type="ARBA" id="ARBA00006375"/>
    </source>
</evidence>
<keyword evidence="4 8" id="KW-0812">Transmembrane</keyword>
<dbReference type="OrthoDB" id="448427at2759"/>
<dbReference type="PANTHER" id="PTHR45618">
    <property type="entry name" value="MITOCHONDRIAL DICARBOXYLATE CARRIER-RELATED"/>
    <property type="match status" value="1"/>
</dbReference>
<evidence type="ECO:0000256" key="7">
    <source>
        <dbReference type="ARBA" id="ARBA00023136"/>
    </source>
</evidence>
<dbReference type="Pfam" id="PF00153">
    <property type="entry name" value="Mito_carr"/>
    <property type="match status" value="3"/>
</dbReference>
<accession>A0A913X7Q9</accession>
<evidence type="ECO:0000256" key="9">
    <source>
        <dbReference type="RuleBase" id="RU000488"/>
    </source>
</evidence>
<comment type="similarity">
    <text evidence="2 9">Belongs to the mitochondrial carrier (TC 2.A.29) family.</text>
</comment>
<evidence type="ECO:0000256" key="5">
    <source>
        <dbReference type="ARBA" id="ARBA00022737"/>
    </source>
</evidence>
<dbReference type="AlphaFoldDB" id="A0A913X7Q9"/>
<dbReference type="EnsemblMetazoa" id="XM_021044636.2">
    <property type="protein sequence ID" value="XP_020900295.1"/>
    <property type="gene ID" value="LOC110238937"/>
</dbReference>
<protein>
    <recommendedName>
        <fullName evidence="12">Mitochondrial dicarboxylate carrier</fullName>
    </recommendedName>
</protein>
<comment type="subcellular location">
    <subcellularLocation>
        <location evidence="1">Membrane</location>
        <topology evidence="1">Multi-pass membrane protein</topology>
    </subcellularLocation>
</comment>
<evidence type="ECO:0000256" key="3">
    <source>
        <dbReference type="ARBA" id="ARBA00022448"/>
    </source>
</evidence>
<dbReference type="PRINTS" id="PR00926">
    <property type="entry name" value="MITOCARRIER"/>
</dbReference>
<evidence type="ECO:0000313" key="10">
    <source>
        <dbReference type="EnsemblMetazoa" id="XP_020900295.1"/>
    </source>
</evidence>